<keyword evidence="2" id="KW-1185">Reference proteome</keyword>
<dbReference type="Proteomes" id="UP000272942">
    <property type="component" value="Unassembled WGS sequence"/>
</dbReference>
<proteinExistence type="predicted"/>
<dbReference type="AlphaFoldDB" id="A0A3P8BR60"/>
<protein>
    <submittedName>
        <fullName evidence="1">Uncharacterized protein</fullName>
    </submittedName>
</protein>
<accession>A0A3P8BR60</accession>
<gene>
    <name evidence="1" type="ORF">ECPE_LOCUS212</name>
</gene>
<name>A0A3P8BR60_9TREM</name>
<sequence length="94" mass="11102">MCVFSLRAQFQTIRTTSLPTRTRPHTPITDLHVMRTCLIRINQFNWIPTHRVSVTANQAVVPRYNRPAEYLRAIWLMLTNRDRDHVSTVPFIQN</sequence>
<dbReference type="EMBL" id="UZAN01000686">
    <property type="protein sequence ID" value="VDP20280.1"/>
    <property type="molecule type" value="Genomic_DNA"/>
</dbReference>
<evidence type="ECO:0000313" key="1">
    <source>
        <dbReference type="EMBL" id="VDP20280.1"/>
    </source>
</evidence>
<reference evidence="1 2" key="1">
    <citation type="submission" date="2018-11" db="EMBL/GenBank/DDBJ databases">
        <authorList>
            <consortium name="Pathogen Informatics"/>
        </authorList>
    </citation>
    <scope>NUCLEOTIDE SEQUENCE [LARGE SCALE GENOMIC DNA]</scope>
    <source>
        <strain evidence="1 2">Egypt</strain>
    </source>
</reference>
<evidence type="ECO:0000313" key="2">
    <source>
        <dbReference type="Proteomes" id="UP000272942"/>
    </source>
</evidence>
<organism evidence="1 2">
    <name type="scientific">Echinostoma caproni</name>
    <dbReference type="NCBI Taxonomy" id="27848"/>
    <lineage>
        <taxon>Eukaryota</taxon>
        <taxon>Metazoa</taxon>
        <taxon>Spiralia</taxon>
        <taxon>Lophotrochozoa</taxon>
        <taxon>Platyhelminthes</taxon>
        <taxon>Trematoda</taxon>
        <taxon>Digenea</taxon>
        <taxon>Plagiorchiida</taxon>
        <taxon>Echinostomata</taxon>
        <taxon>Echinostomatoidea</taxon>
        <taxon>Echinostomatidae</taxon>
        <taxon>Echinostoma</taxon>
    </lineage>
</organism>